<dbReference type="Proteomes" id="UP000671828">
    <property type="component" value="Chromosome"/>
</dbReference>
<dbReference type="EMBL" id="CP072788">
    <property type="protein sequence ID" value="QTR06549.1"/>
    <property type="molecule type" value="Genomic_DNA"/>
</dbReference>
<organism evidence="2 3">
    <name type="scientific">Saccharothrix algeriensis</name>
    <dbReference type="NCBI Taxonomy" id="173560"/>
    <lineage>
        <taxon>Bacteria</taxon>
        <taxon>Bacillati</taxon>
        <taxon>Actinomycetota</taxon>
        <taxon>Actinomycetes</taxon>
        <taxon>Pseudonocardiales</taxon>
        <taxon>Pseudonocardiaceae</taxon>
        <taxon>Saccharothrix</taxon>
    </lineage>
</organism>
<sequence length="64" mass="7359">MRFAREQSATWSEPLQVVAEIRNFAVDRRTTDRPDSLPDRRREDAAPSPEEPSATIHGNRSPHF</sequence>
<feature type="compositionally biased region" description="Basic and acidic residues" evidence="1">
    <location>
        <begin position="25"/>
        <end position="45"/>
    </location>
</feature>
<evidence type="ECO:0000256" key="1">
    <source>
        <dbReference type="SAM" id="MobiDB-lite"/>
    </source>
</evidence>
<evidence type="ECO:0000313" key="2">
    <source>
        <dbReference type="EMBL" id="QTR06549.1"/>
    </source>
</evidence>
<accession>A0A8T8I6Z3</accession>
<feature type="region of interest" description="Disordered" evidence="1">
    <location>
        <begin position="25"/>
        <end position="64"/>
    </location>
</feature>
<reference evidence="2" key="1">
    <citation type="submission" date="2021-04" db="EMBL/GenBank/DDBJ databases">
        <title>Saccharothrix algeriensis WGS.</title>
        <authorList>
            <person name="Stuskova K."/>
            <person name="Hakalova E."/>
            <person name="Tebbal A.B."/>
            <person name="Eichmeier A."/>
        </authorList>
    </citation>
    <scope>NUCLEOTIDE SEQUENCE</scope>
    <source>
        <strain evidence="2">NRRL B-24137</strain>
    </source>
</reference>
<name>A0A8T8I6Z3_9PSEU</name>
<evidence type="ECO:0000313" key="3">
    <source>
        <dbReference type="Proteomes" id="UP000671828"/>
    </source>
</evidence>
<gene>
    <name evidence="2" type="ORF">J7S33_04285</name>
</gene>
<dbReference type="AlphaFoldDB" id="A0A8T8I6Z3"/>
<proteinExistence type="predicted"/>
<feature type="non-terminal residue" evidence="2">
    <location>
        <position position="64"/>
    </location>
</feature>
<protein>
    <submittedName>
        <fullName evidence="2">Uncharacterized protein</fullName>
    </submittedName>
</protein>